<proteinExistence type="evidence at transcript level"/>
<dbReference type="AlphaFoldDB" id="C7TNY9"/>
<reference evidence="1" key="1">
    <citation type="submission" date="2008-08" db="EMBL/GenBank/DDBJ databases">
        <authorList>
            <person name="Zhan X.M."/>
        </authorList>
    </citation>
    <scope>NUCLEOTIDE SEQUENCE</scope>
</reference>
<reference evidence="1" key="2">
    <citation type="journal article" date="2009" name="BMC Mol. Biol.">
        <title>Preliminary molecular characterization of the human pathogen Angiostrongylus cantonensis.</title>
        <authorList>
            <person name="He H."/>
            <person name="Cheng M."/>
            <person name="Yang X."/>
            <person name="Meng J."/>
            <person name="He A."/>
            <person name="Zheng X."/>
            <person name="Li Z."/>
            <person name="Guo P."/>
            <person name="Pan Z."/>
            <person name="Zhan X."/>
        </authorList>
    </citation>
    <scope>NUCLEOTIDE SEQUENCE</scope>
</reference>
<name>C7TNY9_ANGCA</name>
<feature type="non-terminal residue" evidence="1">
    <location>
        <position position="1"/>
    </location>
</feature>
<evidence type="ECO:0000313" key="1">
    <source>
        <dbReference type="EMBL" id="CAR63732.1"/>
    </source>
</evidence>
<protein>
    <submittedName>
        <fullName evidence="1">Uncharacterized protein</fullName>
    </submittedName>
</protein>
<organism evidence="1">
    <name type="scientific">Angiostrongylus cantonensis</name>
    <name type="common">Rat lungworm</name>
    <dbReference type="NCBI Taxonomy" id="6313"/>
    <lineage>
        <taxon>Eukaryota</taxon>
        <taxon>Metazoa</taxon>
        <taxon>Ecdysozoa</taxon>
        <taxon>Nematoda</taxon>
        <taxon>Chromadorea</taxon>
        <taxon>Rhabditida</taxon>
        <taxon>Rhabditina</taxon>
        <taxon>Rhabditomorpha</taxon>
        <taxon>Strongyloidea</taxon>
        <taxon>Metastrongylidae</taxon>
        <taxon>Angiostrongylus</taxon>
    </lineage>
</organism>
<accession>C7TNY9</accession>
<dbReference type="EMBL" id="FM207871">
    <property type="protein sequence ID" value="CAR63732.1"/>
    <property type="molecule type" value="mRNA"/>
</dbReference>
<sequence>APNAAGARAFVQRIVTQAVLDVLEQQGRGAGLSDAIISIILGQLTVQTVYTPLECPNAFVNPMPMDMNMIMMNQVYCIIVGSTVTAICSTTMANQNCVTGAGTNVMPVPPTALTIGGTLTTTNVIMANWSREMWQSVVNRVVRSLASGPFGSNFVTASGVVT</sequence>